<dbReference type="PANTHER" id="PTHR11127">
    <property type="entry name" value="60S RIBOSOMAL PROTEIN L14"/>
    <property type="match status" value="1"/>
</dbReference>
<keyword evidence="6" id="KW-1185">Reference proteome</keyword>
<comment type="similarity">
    <text evidence="1">Belongs to the eukaryotic ribosomal protein eL14 family.</text>
</comment>
<accession>A0AAV1HRB3</accession>
<sequence>MPFKRQVEIGRVALINYGEEYGKLVVISDVVDQNRALVDRPDEVRRMVTFKRLALTDFKIDIPRLAKKKVLTAALEDSEVFKKFADSAWGKKLAKREVKSNQTDFERYKAAVERKKRSEAIKKELKA</sequence>
<evidence type="ECO:0000313" key="5">
    <source>
        <dbReference type="EMBL" id="CAK0736848.1"/>
    </source>
</evidence>
<dbReference type="InterPro" id="IPR008991">
    <property type="entry name" value="Translation_prot_SH3-like_sf"/>
</dbReference>
<evidence type="ECO:0000256" key="2">
    <source>
        <dbReference type="ARBA" id="ARBA00022980"/>
    </source>
</evidence>
<protein>
    <recommendedName>
        <fullName evidence="4">Large ribosomal subunit protein eL14 domain-containing protein</fullName>
    </recommendedName>
</protein>
<dbReference type="InterPro" id="IPR002784">
    <property type="entry name" value="Ribosomal_eL14_dom"/>
</dbReference>
<dbReference type="Gene3D" id="2.30.30.30">
    <property type="match status" value="1"/>
</dbReference>
<dbReference type="AlphaFoldDB" id="A0AAV1HRB3"/>
<dbReference type="CDD" id="cd23702">
    <property type="entry name" value="eL14"/>
    <property type="match status" value="1"/>
</dbReference>
<proteinExistence type="inferred from homology"/>
<organism evidence="5 6">
    <name type="scientific">Coccomyxa viridis</name>
    <dbReference type="NCBI Taxonomy" id="1274662"/>
    <lineage>
        <taxon>Eukaryota</taxon>
        <taxon>Viridiplantae</taxon>
        <taxon>Chlorophyta</taxon>
        <taxon>core chlorophytes</taxon>
        <taxon>Trebouxiophyceae</taxon>
        <taxon>Trebouxiophyceae incertae sedis</taxon>
        <taxon>Coccomyxaceae</taxon>
        <taxon>Coccomyxa</taxon>
    </lineage>
</organism>
<evidence type="ECO:0000259" key="4">
    <source>
        <dbReference type="Pfam" id="PF01929"/>
    </source>
</evidence>
<dbReference type="GO" id="GO:0022625">
    <property type="term" value="C:cytosolic large ribosomal subunit"/>
    <property type="evidence" value="ECO:0007669"/>
    <property type="project" value="TreeGrafter"/>
</dbReference>
<dbReference type="GO" id="GO:0006412">
    <property type="term" value="P:translation"/>
    <property type="evidence" value="ECO:0007669"/>
    <property type="project" value="InterPro"/>
</dbReference>
<reference evidence="5 6" key="1">
    <citation type="submission" date="2023-10" db="EMBL/GenBank/DDBJ databases">
        <authorList>
            <person name="Maclean D."/>
            <person name="Macfadyen A."/>
        </authorList>
    </citation>
    <scope>NUCLEOTIDE SEQUENCE [LARGE SCALE GENOMIC DNA]</scope>
</reference>
<dbReference type="InterPro" id="IPR014722">
    <property type="entry name" value="Rib_uL2_dom2"/>
</dbReference>
<dbReference type="GO" id="GO:0003723">
    <property type="term" value="F:RNA binding"/>
    <property type="evidence" value="ECO:0007669"/>
    <property type="project" value="InterPro"/>
</dbReference>
<gene>
    <name evidence="5" type="ORF">CVIRNUC_000813</name>
</gene>
<dbReference type="Gene3D" id="6.10.250.2270">
    <property type="match status" value="1"/>
</dbReference>
<dbReference type="Pfam" id="PF01929">
    <property type="entry name" value="Ribosomal_L14e"/>
    <property type="match status" value="1"/>
</dbReference>
<keyword evidence="2" id="KW-0689">Ribosomal protein</keyword>
<evidence type="ECO:0000313" key="6">
    <source>
        <dbReference type="Proteomes" id="UP001314263"/>
    </source>
</evidence>
<evidence type="ECO:0000256" key="1">
    <source>
        <dbReference type="ARBA" id="ARBA00006592"/>
    </source>
</evidence>
<dbReference type="SUPFAM" id="SSF50104">
    <property type="entry name" value="Translation proteins SH3-like domain"/>
    <property type="match status" value="1"/>
</dbReference>
<dbReference type="EMBL" id="CAUYUE010000001">
    <property type="protein sequence ID" value="CAK0736848.1"/>
    <property type="molecule type" value="Genomic_DNA"/>
</dbReference>
<feature type="domain" description="Large ribosomal subunit protein eL14" evidence="4">
    <location>
        <begin position="45"/>
        <end position="117"/>
    </location>
</feature>
<evidence type="ECO:0000256" key="3">
    <source>
        <dbReference type="ARBA" id="ARBA00023274"/>
    </source>
</evidence>
<name>A0AAV1HRB3_9CHLO</name>
<dbReference type="Proteomes" id="UP001314263">
    <property type="component" value="Unassembled WGS sequence"/>
</dbReference>
<keyword evidence="3" id="KW-0687">Ribonucleoprotein</keyword>
<dbReference type="InterPro" id="IPR039660">
    <property type="entry name" value="Ribosomal_eL14"/>
</dbReference>
<dbReference type="GO" id="GO:0042273">
    <property type="term" value="P:ribosomal large subunit biogenesis"/>
    <property type="evidence" value="ECO:0007669"/>
    <property type="project" value="TreeGrafter"/>
</dbReference>
<comment type="caution">
    <text evidence="5">The sequence shown here is derived from an EMBL/GenBank/DDBJ whole genome shotgun (WGS) entry which is preliminary data.</text>
</comment>
<dbReference type="PANTHER" id="PTHR11127:SF2">
    <property type="entry name" value="LARGE RIBOSOMAL SUBUNIT PROTEIN EL14"/>
    <property type="match status" value="1"/>
</dbReference>
<dbReference type="GO" id="GO:0003735">
    <property type="term" value="F:structural constituent of ribosome"/>
    <property type="evidence" value="ECO:0007669"/>
    <property type="project" value="InterPro"/>
</dbReference>